<organism evidence="1 2">
    <name type="scientific">Orenia marismortui</name>
    <dbReference type="NCBI Taxonomy" id="46469"/>
    <lineage>
        <taxon>Bacteria</taxon>
        <taxon>Bacillati</taxon>
        <taxon>Bacillota</taxon>
        <taxon>Clostridia</taxon>
        <taxon>Halanaerobiales</taxon>
        <taxon>Halobacteroidaceae</taxon>
        <taxon>Orenia</taxon>
    </lineage>
</organism>
<dbReference type="AlphaFoldDB" id="A0A4R8H821"/>
<dbReference type="SUPFAM" id="SSF53098">
    <property type="entry name" value="Ribonuclease H-like"/>
    <property type="match status" value="1"/>
</dbReference>
<proteinExistence type="predicted"/>
<evidence type="ECO:0000313" key="1">
    <source>
        <dbReference type="EMBL" id="TDX51268.1"/>
    </source>
</evidence>
<gene>
    <name evidence="1" type="ORF">C7959_11416</name>
</gene>
<dbReference type="RefSeq" id="WP_134116830.1">
    <property type="nucleotide sequence ID" value="NZ_SOEG01000014.1"/>
</dbReference>
<keyword evidence="2" id="KW-1185">Reference proteome</keyword>
<dbReference type="InterPro" id="IPR012337">
    <property type="entry name" value="RNaseH-like_sf"/>
</dbReference>
<comment type="caution">
    <text evidence="1">The sequence shown here is derived from an EMBL/GenBank/DDBJ whole genome shotgun (WGS) entry which is preliminary data.</text>
</comment>
<name>A0A4R8H821_9FIRM</name>
<dbReference type="EMBL" id="SOEG01000014">
    <property type="protein sequence ID" value="TDX51268.1"/>
    <property type="molecule type" value="Genomic_DNA"/>
</dbReference>
<evidence type="ECO:0000313" key="2">
    <source>
        <dbReference type="Proteomes" id="UP000295832"/>
    </source>
</evidence>
<dbReference type="STRING" id="926561.GCA_000379025_01085"/>
<reference evidence="1 2" key="1">
    <citation type="submission" date="2019-03" db="EMBL/GenBank/DDBJ databases">
        <title>Subsurface microbial communities from deep shales in Ohio and West Virginia, USA.</title>
        <authorList>
            <person name="Wrighton K."/>
        </authorList>
    </citation>
    <scope>NUCLEOTIDE SEQUENCE [LARGE SCALE GENOMIC DNA]</scope>
    <source>
        <strain evidence="1 2">MSL 6dP</strain>
    </source>
</reference>
<dbReference type="Proteomes" id="UP000295832">
    <property type="component" value="Unassembled WGS sequence"/>
</dbReference>
<sequence length="286" mass="33075">MKIYLDTDELYQDELYEHKLAVILGRGKRLKKMLQTFPTEYDFKKASLSRIAKVINIENKDSKILAQLKELDKTYQRLTKPKFDINLSKKPKSEVIMCIDTEYLWSDLDSIQYAIKSKKGWKTGIIFTNDEIAPSVDIKEGINILMDIITLVQPDIFVGHNFNCDITVLEKAYGAKLKPLHNYDDTMHMIRKSNVANIIGGASLDNIIESIFADNTIGLFNAYQNLDLFIKYGLKDAIYPIYAREYFMTGSVPEIKDKIKLNNIVRPETWDLIQFDSISLRRKINE</sequence>
<protein>
    <submittedName>
        <fullName evidence="1">Uncharacterized protein</fullName>
    </submittedName>
</protein>
<accession>A0A4R8H821</accession>